<dbReference type="Gene3D" id="3.10.290.60">
    <property type="entry name" value="Ubiquitin-activating enzyme E1, UFD domain"/>
    <property type="match status" value="1"/>
</dbReference>
<keyword evidence="8 10" id="KW-0067">ATP-binding</keyword>
<dbReference type="GO" id="GO:0005524">
    <property type="term" value="F:ATP binding"/>
    <property type="evidence" value="ECO:0007669"/>
    <property type="project" value="UniProtKB-KW"/>
</dbReference>
<dbReference type="Gene3D" id="1.10.10.2660">
    <property type="entry name" value="Ubiquitin-activating enzyme E1, SCCH domain"/>
    <property type="match status" value="1"/>
</dbReference>
<dbReference type="eggNOG" id="KOG2012">
    <property type="taxonomic scope" value="Eukaryota"/>
</dbReference>
<dbReference type="FunFam" id="3.50.50.80:FF:000001">
    <property type="entry name" value="ubiquitin-like modifier-activating enzyme 1"/>
    <property type="match status" value="1"/>
</dbReference>
<evidence type="ECO:0000256" key="3">
    <source>
        <dbReference type="ARBA" id="ARBA00005673"/>
    </source>
</evidence>
<dbReference type="Pfam" id="PF16190">
    <property type="entry name" value="E1_FCCH"/>
    <property type="match status" value="1"/>
</dbReference>
<dbReference type="GO" id="GO:0005737">
    <property type="term" value="C:cytoplasm"/>
    <property type="evidence" value="ECO:0007669"/>
    <property type="project" value="TreeGrafter"/>
</dbReference>
<gene>
    <name evidence="12" type="ORF">CAOG_006576</name>
</gene>
<dbReference type="PANTHER" id="PTHR10953">
    <property type="entry name" value="UBIQUITIN-ACTIVATING ENZYME E1"/>
    <property type="match status" value="1"/>
</dbReference>
<dbReference type="FunFam" id="3.40.50.720:FF:000015">
    <property type="entry name" value="Ubiquitin-activating enzyme E1 1"/>
    <property type="match status" value="1"/>
</dbReference>
<proteinExistence type="inferred from homology"/>
<evidence type="ECO:0000313" key="12">
    <source>
        <dbReference type="EMBL" id="KJE96221.1"/>
    </source>
</evidence>
<keyword evidence="7 10" id="KW-0833">Ubl conjugation pathway</keyword>
<evidence type="ECO:0000313" key="13">
    <source>
        <dbReference type="Proteomes" id="UP000008743"/>
    </source>
</evidence>
<dbReference type="OrthoDB" id="10252231at2759"/>
<dbReference type="FunFam" id="1.10.10.2660:FF:000001">
    <property type="entry name" value="Ubiquitin-activating enzyme E1 1"/>
    <property type="match status" value="1"/>
</dbReference>
<organism evidence="12 13">
    <name type="scientific">Capsaspora owczarzaki (strain ATCC 30864)</name>
    <dbReference type="NCBI Taxonomy" id="595528"/>
    <lineage>
        <taxon>Eukaryota</taxon>
        <taxon>Filasterea</taxon>
        <taxon>Capsaspora</taxon>
    </lineage>
</organism>
<dbReference type="Proteomes" id="UP000008743">
    <property type="component" value="Unassembled WGS sequence"/>
</dbReference>
<dbReference type="InterPro" id="IPR045886">
    <property type="entry name" value="ThiF/MoeB/HesA"/>
</dbReference>
<name>A0A0D2UMD4_CAPO3</name>
<dbReference type="FunFam" id="2.40.30.180:FF:000001">
    <property type="entry name" value="ubiquitin-like modifier-activating enzyme 1"/>
    <property type="match status" value="1"/>
</dbReference>
<comment type="pathway">
    <text evidence="2">Protein modification; protein ubiquitination.</text>
</comment>
<dbReference type="InterPro" id="IPR035985">
    <property type="entry name" value="Ubiquitin-activating_enz"/>
</dbReference>
<dbReference type="EMBL" id="KE346370">
    <property type="protein sequence ID" value="KJE96221.1"/>
    <property type="molecule type" value="Genomic_DNA"/>
</dbReference>
<dbReference type="PhylomeDB" id="A0A0D2UMD4"/>
<keyword evidence="6 10" id="KW-0547">Nucleotide-binding</keyword>
<dbReference type="InterPro" id="IPR000594">
    <property type="entry name" value="ThiF_NAD_FAD-bd"/>
</dbReference>
<sequence>MATPMDTTNTTAAPAIDESLYSRQLYVLGHEAMKKMSVSNVLISGLKGLGVEIAKNVVLAGVKSVTLHDPEAVEVADLSSQFFLRPEDVGQNRAAVTLPRISELNSYVPIDVHAGPLTPEVLARFQVVVLTNSTLAEQLAVNDFTHAHNIGFISAITRGLVGELFCDFGSSFVVSDTNGEQPLSAMIASITKESQSIVTCLDETRHGFEDGDYVSFHEVQGMTELNHAAARPIKVLGPYTFSIGDTTGLSDYVRGGTATQVKQPKTLAFKSLRDSLVHPEFVFTDFAKMDRPQQFHIAFQALDQFRAANGGVLPRAHNAHDAGQVIALAKTIAAAHADKPEIDEKLLTLFAYGAIGDVCPMNAVIGGIAAQEVLKACSGKFHPVLQYLYFDSFESLPEGVDITTLPEALFQPTGSRYDAQVAVFGSNFQNKLGDLKYFLVGSGAIGCEMLKNWAMMGVSAGPAGQVIVTDMDTIEKSNLNRQFLFRPWDVQQLKSNTAAKAVKTMNPAINVIAHQNRVGLDTEGLYNDDFFNSLDGVANALDNVDARQYMDRRCVFYCKPLLESGTLGTKANSQVIVPFLTESYSSSQDPPEKGIPICTLKNFPNAIEHTLQWARENFEGIFTQKPESANQYLAGSAAFVETTSRQPQAQAIETFEAVKETLVSDKPLTFEDCIAWARLRFEDWFANQIKQLLYNFPPDQLTTTGQPFWSGPKRCPTALAFDSSNELHMDFVVAGANLRAFNYGLKGHTNRDTFREVIARSAVPTFTPKQGVKIHANESEAAAAAQAAANAGGSDQEQIDRLVSQLPATATLAGYRLKPVEFEKDDDTNFHMDFITATSNLRAANYGIAPADRHKSKLIAGKIIPAIATTTALVVGLVCLELIKLVQGAKKIETFKNGFVNLALPFFGFSEPIAAPKLKYNEVEWSLWDRFDIQGELTLGQFLEYFEREHKLDVTMISCGHSMLYVSFQPAKKKERINMKMSEIVELVSKNKIPEHTRTLVFEIGCCDLDGEDVDTPYVRYLLPK</sequence>
<comment type="similarity">
    <text evidence="3 10">Belongs to the ubiquitin-activating E1 family.</text>
</comment>
<evidence type="ECO:0000256" key="5">
    <source>
        <dbReference type="ARBA" id="ARBA00022598"/>
    </source>
</evidence>
<feature type="active site" description="Glycyl thioester intermediate" evidence="9">
    <location>
        <position position="598"/>
    </location>
</feature>
<evidence type="ECO:0000259" key="11">
    <source>
        <dbReference type="SMART" id="SM00985"/>
    </source>
</evidence>
<accession>A0A0D2UMD4</accession>
<dbReference type="Pfam" id="PF10585">
    <property type="entry name" value="UBA_E1_SCCH"/>
    <property type="match status" value="1"/>
</dbReference>
<dbReference type="Pfam" id="PF16191">
    <property type="entry name" value="E1_4HB"/>
    <property type="match status" value="1"/>
</dbReference>
<dbReference type="CDD" id="cd01491">
    <property type="entry name" value="Ube1_repeat1"/>
    <property type="match status" value="1"/>
</dbReference>
<comment type="catalytic activity">
    <reaction evidence="1">
        <text>ATP + ubiquitin + [E1 ubiquitin-activating enzyme]-L-cysteine = AMP + diphosphate + S-ubiquitinyl-[E1 ubiquitin-activating enzyme]-L-cysteine.</text>
        <dbReference type="EC" id="6.2.1.45"/>
    </reaction>
</comment>
<dbReference type="GO" id="GO:0004792">
    <property type="term" value="F:thiosulfate-cyanide sulfurtransferase activity"/>
    <property type="evidence" value="ECO:0007669"/>
    <property type="project" value="TreeGrafter"/>
</dbReference>
<dbReference type="UniPathway" id="UPA00143"/>
<evidence type="ECO:0000256" key="1">
    <source>
        <dbReference type="ARBA" id="ARBA00000488"/>
    </source>
</evidence>
<dbReference type="InterPro" id="IPR042449">
    <property type="entry name" value="Ub-E1_IAD_1"/>
</dbReference>
<dbReference type="GO" id="GO:0004839">
    <property type="term" value="F:ubiquitin activating enzyme activity"/>
    <property type="evidence" value="ECO:0007669"/>
    <property type="project" value="UniProtKB-EC"/>
</dbReference>
<dbReference type="PROSITE" id="PS00536">
    <property type="entry name" value="UBIQUITIN_ACTIVAT_1"/>
    <property type="match status" value="1"/>
</dbReference>
<dbReference type="SUPFAM" id="SSF69572">
    <property type="entry name" value="Activating enzymes of the ubiquitin-like proteins"/>
    <property type="match status" value="2"/>
</dbReference>
<dbReference type="NCBIfam" id="TIGR01408">
    <property type="entry name" value="Ube1"/>
    <property type="match status" value="1"/>
</dbReference>
<dbReference type="GO" id="GO:0016779">
    <property type="term" value="F:nucleotidyltransferase activity"/>
    <property type="evidence" value="ECO:0007669"/>
    <property type="project" value="TreeGrafter"/>
</dbReference>
<evidence type="ECO:0000256" key="4">
    <source>
        <dbReference type="ARBA" id="ARBA00012990"/>
    </source>
</evidence>
<dbReference type="InterPro" id="IPR042063">
    <property type="entry name" value="Ubi_acti_E1_SCCH"/>
</dbReference>
<dbReference type="InterPro" id="IPR042302">
    <property type="entry name" value="E1_FCCH_sf"/>
</dbReference>
<dbReference type="CDD" id="cd01490">
    <property type="entry name" value="Ube1_repeat2"/>
    <property type="match status" value="1"/>
</dbReference>
<evidence type="ECO:0000256" key="6">
    <source>
        <dbReference type="ARBA" id="ARBA00022741"/>
    </source>
</evidence>
<dbReference type="InParanoid" id="A0A0D2UMD4"/>
<dbReference type="InterPro" id="IPR032420">
    <property type="entry name" value="E1_4HB"/>
</dbReference>
<dbReference type="InterPro" id="IPR033127">
    <property type="entry name" value="UBQ-activ_enz_E1_Cys_AS"/>
</dbReference>
<dbReference type="EC" id="6.2.1.45" evidence="4"/>
<dbReference type="InterPro" id="IPR000011">
    <property type="entry name" value="UBQ/SUMO-activ_enz_E1-like"/>
</dbReference>
<evidence type="ECO:0000256" key="2">
    <source>
        <dbReference type="ARBA" id="ARBA00004906"/>
    </source>
</evidence>
<dbReference type="InterPro" id="IPR018965">
    <property type="entry name" value="Ub-activating_enz_E1_C"/>
</dbReference>
<protein>
    <recommendedName>
        <fullName evidence="4">E1 ubiquitin-activating enzyme</fullName>
        <ecNumber evidence="4">6.2.1.45</ecNumber>
    </recommendedName>
</protein>
<evidence type="ECO:0000256" key="7">
    <source>
        <dbReference type="ARBA" id="ARBA00022786"/>
    </source>
</evidence>
<dbReference type="RefSeq" id="XP_004345325.2">
    <property type="nucleotide sequence ID" value="XM_004345275.2"/>
</dbReference>
<dbReference type="InterPro" id="IPR018074">
    <property type="entry name" value="UBQ-activ_enz_E1_CS"/>
</dbReference>
<keyword evidence="5 10" id="KW-0436">Ligase</keyword>
<dbReference type="InterPro" id="IPR019572">
    <property type="entry name" value="UBA_E1_SCCH"/>
</dbReference>
<dbReference type="PRINTS" id="PR01849">
    <property type="entry name" value="UBIQUITINACT"/>
</dbReference>
<dbReference type="AlphaFoldDB" id="A0A0D2UMD4"/>
<dbReference type="Pfam" id="PF00899">
    <property type="entry name" value="ThiF"/>
    <property type="match status" value="1"/>
</dbReference>
<keyword evidence="13" id="KW-1185">Reference proteome</keyword>
<dbReference type="InterPro" id="IPR018075">
    <property type="entry name" value="UBQ-activ_enz_E1"/>
</dbReference>
<dbReference type="Pfam" id="PF09358">
    <property type="entry name" value="E1_UFD"/>
    <property type="match status" value="1"/>
</dbReference>
<dbReference type="Gene3D" id="3.40.50.12550">
    <property type="entry name" value="Ubiquitin-activating enzyme E1, inactive adenylation domain, subdomain 2"/>
    <property type="match status" value="1"/>
</dbReference>
<evidence type="ECO:0000256" key="8">
    <source>
        <dbReference type="ARBA" id="ARBA00022840"/>
    </source>
</evidence>
<dbReference type="PANTHER" id="PTHR10953:SF102">
    <property type="entry name" value="ADENYLYLTRANSFERASE AND SULFURTRANSFERASE MOCS3"/>
    <property type="match status" value="1"/>
</dbReference>
<dbReference type="STRING" id="595528.A0A0D2UMD4"/>
<dbReference type="InterPro" id="IPR032418">
    <property type="entry name" value="E1_FCCH"/>
</dbReference>
<reference evidence="13" key="1">
    <citation type="submission" date="2011-02" db="EMBL/GenBank/DDBJ databases">
        <title>The Genome Sequence of Capsaspora owczarzaki ATCC 30864.</title>
        <authorList>
            <person name="Russ C."/>
            <person name="Cuomo C."/>
            <person name="Burger G."/>
            <person name="Gray M.W."/>
            <person name="Holland P.W.H."/>
            <person name="King N."/>
            <person name="Lang F.B.F."/>
            <person name="Roger A.J."/>
            <person name="Ruiz-Trillo I."/>
            <person name="Young S.K."/>
            <person name="Zeng Q."/>
            <person name="Gargeya S."/>
            <person name="Alvarado L."/>
            <person name="Berlin A."/>
            <person name="Chapman S.B."/>
            <person name="Chen Z."/>
            <person name="Freedman E."/>
            <person name="Gellesch M."/>
            <person name="Goldberg J."/>
            <person name="Griggs A."/>
            <person name="Gujja S."/>
            <person name="Heilman E."/>
            <person name="Heiman D."/>
            <person name="Howarth C."/>
            <person name="Mehta T."/>
            <person name="Neiman D."/>
            <person name="Pearson M."/>
            <person name="Roberts A."/>
            <person name="Saif S."/>
            <person name="Shea T."/>
            <person name="Shenoy N."/>
            <person name="Sisk P."/>
            <person name="Stolte C."/>
            <person name="Sykes S."/>
            <person name="White J."/>
            <person name="Yandava C."/>
            <person name="Haas B."/>
            <person name="Nusbaum C."/>
            <person name="Birren B."/>
        </authorList>
    </citation>
    <scope>NUCLEOTIDE SEQUENCE</scope>
    <source>
        <strain evidence="13">ATCC 30864</strain>
    </source>
</reference>
<dbReference type="Gene3D" id="2.40.30.180">
    <property type="entry name" value="Ubiquitin-activating enzyme E1, FCCH domain"/>
    <property type="match status" value="1"/>
</dbReference>
<dbReference type="PROSITE" id="PS00865">
    <property type="entry name" value="UBIQUITIN_ACTIVAT_2"/>
    <property type="match status" value="1"/>
</dbReference>
<dbReference type="FunCoup" id="A0A0D2UMD4">
    <property type="interactions" value="670"/>
</dbReference>
<dbReference type="Gene3D" id="3.50.50.80">
    <property type="entry name" value="Ubiquitin-activating enzyme E1, inactive adenylation domain, subdomain 1"/>
    <property type="match status" value="1"/>
</dbReference>
<evidence type="ECO:0000256" key="9">
    <source>
        <dbReference type="PROSITE-ProRule" id="PRU10132"/>
    </source>
</evidence>
<dbReference type="InterPro" id="IPR038252">
    <property type="entry name" value="UBA_E1_C_sf"/>
</dbReference>
<feature type="domain" description="Ubiquitin-activating enzyme E1 C-terminal" evidence="11">
    <location>
        <begin position="895"/>
        <end position="1019"/>
    </location>
</feature>
<dbReference type="FunFam" id="3.40.50.12550:FF:000001">
    <property type="entry name" value="Ubiquitin-activating enzyme E1 1"/>
    <property type="match status" value="1"/>
</dbReference>
<dbReference type="Gene3D" id="3.40.50.720">
    <property type="entry name" value="NAD(P)-binding Rossmann-like Domain"/>
    <property type="match status" value="1"/>
</dbReference>
<dbReference type="SMART" id="SM00985">
    <property type="entry name" value="UBA_e1_C"/>
    <property type="match status" value="1"/>
</dbReference>
<evidence type="ECO:0000256" key="10">
    <source>
        <dbReference type="RuleBase" id="RU000519"/>
    </source>
</evidence>
<dbReference type="FunFam" id="3.10.290.60:FF:000002">
    <property type="entry name" value="Ubiquitin-like modifier-activating enzyme 1"/>
    <property type="match status" value="1"/>
</dbReference>